<dbReference type="EMBL" id="JALNTZ010000003">
    <property type="protein sequence ID" value="KAJ3659089.1"/>
    <property type="molecule type" value="Genomic_DNA"/>
</dbReference>
<gene>
    <name evidence="3" type="ORF">Zmor_010796</name>
    <name evidence="2" type="ORF">Zmor_017645</name>
</gene>
<feature type="compositionally biased region" description="Basic and acidic residues" evidence="1">
    <location>
        <begin position="119"/>
        <end position="132"/>
    </location>
</feature>
<proteinExistence type="predicted"/>
<keyword evidence="4" id="KW-1185">Reference proteome</keyword>
<dbReference type="Proteomes" id="UP001168821">
    <property type="component" value="Unassembled WGS sequence"/>
</dbReference>
<evidence type="ECO:0000256" key="1">
    <source>
        <dbReference type="SAM" id="MobiDB-lite"/>
    </source>
</evidence>
<organism evidence="2 4">
    <name type="scientific">Zophobas morio</name>
    <dbReference type="NCBI Taxonomy" id="2755281"/>
    <lineage>
        <taxon>Eukaryota</taxon>
        <taxon>Metazoa</taxon>
        <taxon>Ecdysozoa</taxon>
        <taxon>Arthropoda</taxon>
        <taxon>Hexapoda</taxon>
        <taxon>Insecta</taxon>
        <taxon>Pterygota</taxon>
        <taxon>Neoptera</taxon>
        <taxon>Endopterygota</taxon>
        <taxon>Coleoptera</taxon>
        <taxon>Polyphaga</taxon>
        <taxon>Cucujiformia</taxon>
        <taxon>Tenebrionidae</taxon>
        <taxon>Zophobas</taxon>
    </lineage>
</organism>
<protein>
    <submittedName>
        <fullName evidence="2">Uncharacterized protein</fullName>
    </submittedName>
</protein>
<sequence length="242" mass="27778">MTQTRQNSGDRYVNVKDLSNTIREIVKAETAVLLKKIEKLEATITSLCEINNEIKASVIRKSDELPHVECDLQELDTSSESVFSTDTVIDTKKTCDKQNERRKKKPIKKSSANQNHNPKVNDDLNPRAEIRGSVESNSTFQARKKKIWLYVGRCNEKTTEADVKTYVGQKWQNHDFEVIELNSKGTSKSFRISVDHDEELMTLLYEPTSWPKNILVKRFMFFRQNNSGRFSTATLQTTSGLL</sequence>
<evidence type="ECO:0000313" key="2">
    <source>
        <dbReference type="EMBL" id="KAJ3651616.1"/>
    </source>
</evidence>
<accession>A0AA38I9Y0</accession>
<dbReference type="AlphaFoldDB" id="A0AA38I9Y0"/>
<evidence type="ECO:0000313" key="3">
    <source>
        <dbReference type="EMBL" id="KAJ3659089.1"/>
    </source>
</evidence>
<reference evidence="2" key="1">
    <citation type="journal article" date="2023" name="G3 (Bethesda)">
        <title>Whole genome assemblies of Zophobas morio and Tenebrio molitor.</title>
        <authorList>
            <person name="Kaur S."/>
            <person name="Stinson S.A."/>
            <person name="diCenzo G.C."/>
        </authorList>
    </citation>
    <scope>NUCLEOTIDE SEQUENCE</scope>
    <source>
        <strain evidence="2">QUZm001</strain>
    </source>
</reference>
<feature type="region of interest" description="Disordered" evidence="1">
    <location>
        <begin position="93"/>
        <end position="136"/>
    </location>
</feature>
<name>A0AA38I9Y0_9CUCU</name>
<evidence type="ECO:0000313" key="4">
    <source>
        <dbReference type="Proteomes" id="UP001168821"/>
    </source>
</evidence>
<dbReference type="EMBL" id="JALNTZ010000005">
    <property type="protein sequence ID" value="KAJ3651616.1"/>
    <property type="molecule type" value="Genomic_DNA"/>
</dbReference>
<comment type="caution">
    <text evidence="2">The sequence shown here is derived from an EMBL/GenBank/DDBJ whole genome shotgun (WGS) entry which is preliminary data.</text>
</comment>